<dbReference type="Proteomes" id="UP001187192">
    <property type="component" value="Unassembled WGS sequence"/>
</dbReference>
<dbReference type="AlphaFoldDB" id="A0AA88DJS7"/>
<comment type="caution">
    <text evidence="2">The sequence shown here is derived from an EMBL/GenBank/DDBJ whole genome shotgun (WGS) entry which is preliminary data.</text>
</comment>
<evidence type="ECO:0000313" key="3">
    <source>
        <dbReference type="Proteomes" id="UP001187192"/>
    </source>
</evidence>
<accession>A0AA88DJS7</accession>
<organism evidence="2 3">
    <name type="scientific">Ficus carica</name>
    <name type="common">Common fig</name>
    <dbReference type="NCBI Taxonomy" id="3494"/>
    <lineage>
        <taxon>Eukaryota</taxon>
        <taxon>Viridiplantae</taxon>
        <taxon>Streptophyta</taxon>
        <taxon>Embryophyta</taxon>
        <taxon>Tracheophyta</taxon>
        <taxon>Spermatophyta</taxon>
        <taxon>Magnoliopsida</taxon>
        <taxon>eudicotyledons</taxon>
        <taxon>Gunneridae</taxon>
        <taxon>Pentapetalae</taxon>
        <taxon>rosids</taxon>
        <taxon>fabids</taxon>
        <taxon>Rosales</taxon>
        <taxon>Moraceae</taxon>
        <taxon>Ficeae</taxon>
        <taxon>Ficus</taxon>
    </lineage>
</organism>
<gene>
    <name evidence="2" type="ORF">TIFTF001_021369</name>
</gene>
<feature type="compositionally biased region" description="Basic and acidic residues" evidence="1">
    <location>
        <begin position="30"/>
        <end position="40"/>
    </location>
</feature>
<dbReference type="EMBL" id="BTGU01000041">
    <property type="protein sequence ID" value="GMN52224.1"/>
    <property type="molecule type" value="Genomic_DNA"/>
</dbReference>
<sequence>MGGRRWPELGPKMGRWGWGGRGRRGWGGRGGEERERGREKRRERKGRRRPKKVPELGRCVGVGRRRRRRLGVGKFI</sequence>
<evidence type="ECO:0000256" key="1">
    <source>
        <dbReference type="SAM" id="MobiDB-lite"/>
    </source>
</evidence>
<feature type="compositionally biased region" description="Basic residues" evidence="1">
    <location>
        <begin position="41"/>
        <end position="51"/>
    </location>
</feature>
<keyword evidence="3" id="KW-1185">Reference proteome</keyword>
<name>A0AA88DJS7_FICCA</name>
<protein>
    <submittedName>
        <fullName evidence="2">Uncharacterized protein</fullName>
    </submittedName>
</protein>
<feature type="region of interest" description="Disordered" evidence="1">
    <location>
        <begin position="1"/>
        <end position="55"/>
    </location>
</feature>
<evidence type="ECO:0000313" key="2">
    <source>
        <dbReference type="EMBL" id="GMN52224.1"/>
    </source>
</evidence>
<proteinExistence type="predicted"/>
<reference evidence="2" key="1">
    <citation type="submission" date="2023-07" db="EMBL/GenBank/DDBJ databases">
        <title>draft genome sequence of fig (Ficus carica).</title>
        <authorList>
            <person name="Takahashi T."/>
            <person name="Nishimura K."/>
        </authorList>
    </citation>
    <scope>NUCLEOTIDE SEQUENCE</scope>
</reference>